<reference evidence="1 2" key="1">
    <citation type="journal article" date="2013" name="Genome Announc.">
        <title>Multiple genome sequences of Helicobacter pylori strains of diverse disease and antibiotic resistance backgrounds from Malaysia.</title>
        <authorList>
            <person name="Rehvathy V."/>
            <person name="Tan M.H."/>
            <person name="Gunaletchumy S.P."/>
            <person name="Teh X."/>
            <person name="Wang S."/>
            <person name="Baybayan P."/>
            <person name="Singh S."/>
            <person name="Ashby M."/>
            <person name="Kaakoush N.O."/>
            <person name="Mitchell H.M."/>
            <person name="Croft L.J."/>
            <person name="Goh K.L."/>
            <person name="Loke M.F."/>
            <person name="Vadivelu J."/>
        </authorList>
    </citation>
    <scope>NUCLEOTIDE SEQUENCE [LARGE SCALE GENOMIC DNA]</scope>
    <source>
        <strain evidence="1 2">UM037</strain>
    </source>
</reference>
<dbReference type="EMBL" id="AUSI01000005">
    <property type="protein sequence ID" value="EQK95373.1"/>
    <property type="molecule type" value="Genomic_DNA"/>
</dbReference>
<evidence type="ECO:0008006" key="3">
    <source>
        <dbReference type="Google" id="ProtNLM"/>
    </source>
</evidence>
<organism evidence="1 2">
    <name type="scientific">Helicobacter pylori UM037</name>
    <dbReference type="NCBI Taxonomy" id="1321939"/>
    <lineage>
        <taxon>Bacteria</taxon>
        <taxon>Pseudomonadati</taxon>
        <taxon>Campylobacterota</taxon>
        <taxon>Epsilonproteobacteria</taxon>
        <taxon>Campylobacterales</taxon>
        <taxon>Helicobacteraceae</taxon>
        <taxon>Helicobacter</taxon>
    </lineage>
</organism>
<sequence>MGALTPNLKNAQSIFCDQNNKKLSKSKRQSLKKRLKISF</sequence>
<protein>
    <recommendedName>
        <fullName evidence="3">Transposase</fullName>
    </recommendedName>
</protein>
<evidence type="ECO:0000313" key="2">
    <source>
        <dbReference type="Proteomes" id="UP000015893"/>
    </source>
</evidence>
<proteinExistence type="predicted"/>
<gene>
    <name evidence="1" type="ORF">N198_03885</name>
</gene>
<accession>A0AB33Z993</accession>
<comment type="caution">
    <text evidence="1">The sequence shown here is derived from an EMBL/GenBank/DDBJ whole genome shotgun (WGS) entry which is preliminary data.</text>
</comment>
<name>A0AB33Z993_HELPX</name>
<dbReference type="Proteomes" id="UP000015893">
    <property type="component" value="Unassembled WGS sequence"/>
</dbReference>
<dbReference type="AlphaFoldDB" id="A0AB33Z993"/>
<evidence type="ECO:0000313" key="1">
    <source>
        <dbReference type="EMBL" id="EQK95373.1"/>
    </source>
</evidence>